<keyword evidence="3" id="KW-1185">Reference proteome</keyword>
<reference evidence="2" key="2">
    <citation type="submission" date="2025-09" db="UniProtKB">
        <authorList>
            <consortium name="Ensembl"/>
        </authorList>
    </citation>
    <scope>IDENTIFICATION</scope>
</reference>
<feature type="domain" description="PiggyBac transposable element-derived protein" evidence="1">
    <location>
        <begin position="2"/>
        <end position="306"/>
    </location>
</feature>
<sequence length="419" mass="47521">MFLIAVVYTSVVKLHDHIDYWRKGWPFGFQFPGDAISRNNFELVRTTLSLCDPEEDDENEAKKGTPAYDKLFKIQPFYSELVKACKAHFQPHSNICVYERKAAKKQLKCGYRLFALADSLTGYTWNLHIDTGKAADTRGQTAVKNLLPVSVIGSGFTLYMDSLFSSPRLFTELLDQNIGCCGVMSEHHSEFPQNAKNDFSASPSRGDIRWLRKDKLLFVKWVDIREVAMCSTVHESFTGQVIKRPVEEGEGWVSKQFSCPDAVADFNRHMVGNDFEFSYSMPCTRIKCWERVLFYHLLDLAVVNSFILYKEVMKGKGQVKGLTQKEFRVMLCKEIYKFAKGCDPDARAAAPAPAADVLCMPVFNVPGNATAGRKTCKHCHTTTPIHCQKCLIPLCVKASKNCFKEWHELESNKNETLIS</sequence>
<dbReference type="Proteomes" id="UP000694523">
    <property type="component" value="Unplaced"/>
</dbReference>
<proteinExistence type="predicted"/>
<dbReference type="AlphaFoldDB" id="A0A8C6SXT8"/>
<evidence type="ECO:0000313" key="2">
    <source>
        <dbReference type="Ensembl" id="ENSNMLP00000013323.1"/>
    </source>
</evidence>
<name>A0A8C6SXT8_9GOBI</name>
<protein>
    <recommendedName>
        <fullName evidence="1">PiggyBac transposable element-derived protein domain-containing protein</fullName>
    </recommendedName>
</protein>
<dbReference type="Ensembl" id="ENSNMLT00000014993.1">
    <property type="protein sequence ID" value="ENSNMLP00000013323.1"/>
    <property type="gene ID" value="ENSNMLG00000008937.1"/>
</dbReference>
<evidence type="ECO:0000259" key="1">
    <source>
        <dbReference type="Pfam" id="PF13843"/>
    </source>
</evidence>
<reference evidence="2" key="1">
    <citation type="submission" date="2025-08" db="UniProtKB">
        <authorList>
            <consortium name="Ensembl"/>
        </authorList>
    </citation>
    <scope>IDENTIFICATION</scope>
</reference>
<dbReference type="PANTHER" id="PTHR46599:SF3">
    <property type="entry name" value="PIGGYBAC TRANSPOSABLE ELEMENT-DERIVED PROTEIN 4"/>
    <property type="match status" value="1"/>
</dbReference>
<organism evidence="2 3">
    <name type="scientific">Neogobius melanostomus</name>
    <name type="common">round goby</name>
    <dbReference type="NCBI Taxonomy" id="47308"/>
    <lineage>
        <taxon>Eukaryota</taxon>
        <taxon>Metazoa</taxon>
        <taxon>Chordata</taxon>
        <taxon>Craniata</taxon>
        <taxon>Vertebrata</taxon>
        <taxon>Euteleostomi</taxon>
        <taxon>Actinopterygii</taxon>
        <taxon>Neopterygii</taxon>
        <taxon>Teleostei</taxon>
        <taxon>Neoteleostei</taxon>
        <taxon>Acanthomorphata</taxon>
        <taxon>Gobiaria</taxon>
        <taxon>Gobiiformes</taxon>
        <taxon>Gobioidei</taxon>
        <taxon>Gobiidae</taxon>
        <taxon>Benthophilinae</taxon>
        <taxon>Neogobiini</taxon>
        <taxon>Neogobius</taxon>
    </lineage>
</organism>
<dbReference type="Pfam" id="PF13843">
    <property type="entry name" value="DDE_Tnp_1_7"/>
    <property type="match status" value="1"/>
</dbReference>
<evidence type="ECO:0000313" key="3">
    <source>
        <dbReference type="Proteomes" id="UP000694523"/>
    </source>
</evidence>
<accession>A0A8C6SXT8</accession>
<dbReference type="InterPro" id="IPR029526">
    <property type="entry name" value="PGBD"/>
</dbReference>
<dbReference type="PANTHER" id="PTHR46599">
    <property type="entry name" value="PIGGYBAC TRANSPOSABLE ELEMENT-DERIVED PROTEIN 4"/>
    <property type="match status" value="1"/>
</dbReference>